<dbReference type="InterPro" id="IPR051448">
    <property type="entry name" value="CdaR-like_regulators"/>
</dbReference>
<dbReference type="PANTHER" id="PTHR33744">
    <property type="entry name" value="CARBOHYDRATE DIACID REGULATOR"/>
    <property type="match status" value="1"/>
</dbReference>
<reference evidence="4 6" key="1">
    <citation type="submission" date="2018-08" db="EMBL/GenBank/DDBJ databases">
        <title>A genome reference for cultivated species of the human gut microbiota.</title>
        <authorList>
            <person name="Zou Y."/>
            <person name="Xue W."/>
            <person name="Luo G."/>
        </authorList>
    </citation>
    <scope>NUCLEOTIDE SEQUENCE [LARGE SCALE GENOMIC DNA]</scope>
    <source>
        <strain evidence="4 6">AF26-4BH</strain>
        <strain evidence="3">TF05-5AC</strain>
    </source>
</reference>
<accession>A0A3E3IXV2</accession>
<feature type="domain" description="PucR C-terminal helix-turn-helix" evidence="2">
    <location>
        <begin position="317"/>
        <end position="355"/>
    </location>
</feature>
<evidence type="ECO:0000259" key="1">
    <source>
        <dbReference type="Pfam" id="PF05651"/>
    </source>
</evidence>
<dbReference type="AlphaFoldDB" id="A0A3E3IXV2"/>
<dbReference type="OrthoDB" id="212459at2"/>
<dbReference type="EMBL" id="QVLU01000008">
    <property type="protein sequence ID" value="RGE71924.1"/>
    <property type="molecule type" value="Genomic_DNA"/>
</dbReference>
<evidence type="ECO:0000313" key="4">
    <source>
        <dbReference type="EMBL" id="RGE71924.1"/>
    </source>
</evidence>
<sequence length="381" mass="44604">MIDALLAKKFIERITQYTEYNVNIMDEKGIIIASKNTSRIGTFHEVALQIIQGDKDTIIVDNENTQFGVKKGVNMAIYYKKRKEGVIGITGDPDEVMPIALVIKMSVEVMLEHELFKYEKMQRRNLKEQLLNIILYNEDLQREDWERFMEPLQLKEDIIRMPVLISIQGGRDLRENVLSAFRNGREHSSQDLICLTRDGDILLYKALNHPLPELMKNYKYVVGEAIGDGLRYMRSAGCSFTVYVGSFQSDFMNYRMGYGHCRWLKKNMGKGGSFYFYDHCNMYFMSVLPLTELQVAYYAIEKNFGDKFVDSFKEIMEALRMANFNLNDASKLLHVHKNTLIYRLDKIRETLNVDPLGNNNDREFVNGFYYYLKRKEQIYQV</sequence>
<organism evidence="4 6">
    <name type="scientific">Eisenbergiella massiliensis</name>
    <dbReference type="NCBI Taxonomy" id="1720294"/>
    <lineage>
        <taxon>Bacteria</taxon>
        <taxon>Bacillati</taxon>
        <taxon>Bacillota</taxon>
        <taxon>Clostridia</taxon>
        <taxon>Lachnospirales</taxon>
        <taxon>Lachnospiraceae</taxon>
        <taxon>Eisenbergiella</taxon>
    </lineage>
</organism>
<dbReference type="PANTHER" id="PTHR33744:SF15">
    <property type="entry name" value="CARBOHYDRATE DIACID REGULATOR"/>
    <property type="match status" value="1"/>
</dbReference>
<dbReference type="InterPro" id="IPR025736">
    <property type="entry name" value="PucR_C-HTH_dom"/>
</dbReference>
<evidence type="ECO:0000313" key="6">
    <source>
        <dbReference type="Proteomes" id="UP000261166"/>
    </source>
</evidence>
<dbReference type="InterPro" id="IPR008599">
    <property type="entry name" value="Diacid_rec"/>
</dbReference>
<keyword evidence="5" id="KW-1185">Reference proteome</keyword>
<evidence type="ECO:0008006" key="7">
    <source>
        <dbReference type="Google" id="ProtNLM"/>
    </source>
</evidence>
<dbReference type="Gene3D" id="1.10.10.2840">
    <property type="entry name" value="PucR C-terminal helix-turn-helix domain"/>
    <property type="match status" value="1"/>
</dbReference>
<evidence type="ECO:0000313" key="5">
    <source>
        <dbReference type="Proteomes" id="UP000260812"/>
    </source>
</evidence>
<dbReference type="Pfam" id="PF05651">
    <property type="entry name" value="Diacid_rec"/>
    <property type="match status" value="1"/>
</dbReference>
<gene>
    <name evidence="4" type="ORF">DWY69_10650</name>
    <name evidence="3" type="ORF">DXC51_06070</name>
</gene>
<name>A0A3E3IXV2_9FIRM</name>
<feature type="domain" description="Putative sugar diacid recognition" evidence="1">
    <location>
        <begin position="3"/>
        <end position="131"/>
    </location>
</feature>
<protein>
    <recommendedName>
        <fullName evidence="7">CdaR family transcriptional regulator</fullName>
    </recommendedName>
</protein>
<comment type="caution">
    <text evidence="4">The sequence shown here is derived from an EMBL/GenBank/DDBJ whole genome shotgun (WGS) entry which is preliminary data.</text>
</comment>
<dbReference type="Proteomes" id="UP000261166">
    <property type="component" value="Unassembled WGS sequence"/>
</dbReference>
<dbReference type="Pfam" id="PF13556">
    <property type="entry name" value="HTH_30"/>
    <property type="match status" value="1"/>
</dbReference>
<proteinExistence type="predicted"/>
<dbReference type="GeneID" id="97986455"/>
<evidence type="ECO:0000259" key="2">
    <source>
        <dbReference type="Pfam" id="PF13556"/>
    </source>
</evidence>
<dbReference type="EMBL" id="QVLV01000003">
    <property type="protein sequence ID" value="RGE63517.1"/>
    <property type="molecule type" value="Genomic_DNA"/>
</dbReference>
<dbReference type="RefSeq" id="WP_025488851.1">
    <property type="nucleotide sequence ID" value="NZ_JBKVAZ010000009.1"/>
</dbReference>
<evidence type="ECO:0000313" key="3">
    <source>
        <dbReference type="EMBL" id="RGE63517.1"/>
    </source>
</evidence>
<dbReference type="InterPro" id="IPR042070">
    <property type="entry name" value="PucR_C-HTH_sf"/>
</dbReference>
<dbReference type="Proteomes" id="UP000260812">
    <property type="component" value="Unassembled WGS sequence"/>
</dbReference>